<accession>A0A1G9ZUQ9</accession>
<feature type="domain" description="DUF6802" evidence="2">
    <location>
        <begin position="29"/>
        <end position="77"/>
    </location>
</feature>
<dbReference type="InterPro" id="IPR046543">
    <property type="entry name" value="DUF6802"/>
</dbReference>
<reference evidence="3 4" key="1">
    <citation type="submission" date="2016-10" db="EMBL/GenBank/DDBJ databases">
        <authorList>
            <person name="de Groot N.N."/>
        </authorList>
    </citation>
    <scope>NUCLEOTIDE SEQUENCE [LARGE SCALE GENOMIC DNA]</scope>
    <source>
        <strain evidence="3 4">DSM 44149</strain>
    </source>
</reference>
<evidence type="ECO:0000259" key="2">
    <source>
        <dbReference type="Pfam" id="PF20615"/>
    </source>
</evidence>
<dbReference type="AlphaFoldDB" id="A0A1G9ZUQ9"/>
<keyword evidence="4" id="KW-1185">Reference proteome</keyword>
<dbReference type="SUPFAM" id="SSF69318">
    <property type="entry name" value="Integrin alpha N-terminal domain"/>
    <property type="match status" value="1"/>
</dbReference>
<sequence>MGGFPVYIEETGGTDGDIKVSVDGDEYTAEATSDLNNDGIEDTAMVSTDDGYLSFTDTDNDGRADLMRTLNEKGDVVGSAKFDGATGEWVSDQKGGGRLPDERQGLYGAGSGMVVHGPDGDHRVEGQLVDTNNDGKGDTVTVTDAQGNSVIYADTDADGDAELSTTITKDGQVIVKENTKGGDWVVVDQEKLGAVGDGEVQTATTAEEAESSDSGWGLNEEAEPVERPSENKTIKVDPKSGQWIGDTGLPPNAPSPQEPRWK</sequence>
<dbReference type="Proteomes" id="UP000183376">
    <property type="component" value="Chromosome I"/>
</dbReference>
<evidence type="ECO:0000313" key="4">
    <source>
        <dbReference type="Proteomes" id="UP000183376"/>
    </source>
</evidence>
<feature type="compositionally biased region" description="Basic and acidic residues" evidence="1">
    <location>
        <begin position="224"/>
        <end position="238"/>
    </location>
</feature>
<proteinExistence type="predicted"/>
<feature type="region of interest" description="Disordered" evidence="1">
    <location>
        <begin position="198"/>
        <end position="262"/>
    </location>
</feature>
<feature type="region of interest" description="Disordered" evidence="1">
    <location>
        <begin position="1"/>
        <end position="21"/>
    </location>
</feature>
<protein>
    <recommendedName>
        <fullName evidence="2">DUF6802 domain-containing protein</fullName>
    </recommendedName>
</protein>
<dbReference type="InterPro" id="IPR028994">
    <property type="entry name" value="Integrin_alpha_N"/>
</dbReference>
<dbReference type="eggNOG" id="ENOG5033VCM">
    <property type="taxonomic scope" value="Bacteria"/>
</dbReference>
<gene>
    <name evidence="3" type="ORF">SAMN04489726_5690</name>
</gene>
<name>A0A1G9ZUQ9_ALLAB</name>
<feature type="compositionally biased region" description="Pro residues" evidence="1">
    <location>
        <begin position="251"/>
        <end position="262"/>
    </location>
</feature>
<evidence type="ECO:0000313" key="3">
    <source>
        <dbReference type="EMBL" id="SDN24413.1"/>
    </source>
</evidence>
<dbReference type="EMBL" id="LT629701">
    <property type="protein sequence ID" value="SDN24413.1"/>
    <property type="molecule type" value="Genomic_DNA"/>
</dbReference>
<dbReference type="Pfam" id="PF20615">
    <property type="entry name" value="DUF6802"/>
    <property type="match status" value="1"/>
</dbReference>
<evidence type="ECO:0000256" key="1">
    <source>
        <dbReference type="SAM" id="MobiDB-lite"/>
    </source>
</evidence>
<organism evidence="3 4">
    <name type="scientific">Allokutzneria albata</name>
    <name type="common">Kibdelosporangium albatum</name>
    <dbReference type="NCBI Taxonomy" id="211114"/>
    <lineage>
        <taxon>Bacteria</taxon>
        <taxon>Bacillati</taxon>
        <taxon>Actinomycetota</taxon>
        <taxon>Actinomycetes</taxon>
        <taxon>Pseudonocardiales</taxon>
        <taxon>Pseudonocardiaceae</taxon>
        <taxon>Allokutzneria</taxon>
    </lineage>
</organism>